<accession>A0A6A0BES6</accession>
<dbReference type="Proteomes" id="UP000480303">
    <property type="component" value="Unassembled WGS sequence"/>
</dbReference>
<sequence length="352" mass="37991">MKKKLILLITMASLVAIAIAVFVVNSYETKKNAIKSDYGNIQVTIKYVDQISKKTIKEEKKEFVSDGKTVYVDEVQQPGYIDEDPDVGKIAKNKGTIIFYQTKAIKVTFEMVDASGKNLQTKVATGAQNSSQTFNAPATIGNNVLDGNGKQTVKFDKDKTITIKYKAKPQSSKPAASSESQAKSDSQAAQSSDTASDTSENTVEPPAPDATVVTQQQMQQEADNAAQAQAQAQASGYDLDITAPNLSYVPATGYGMWMPNYVVAHNPGSGAAFLNLHVGSRAKINGSDYTVSEIYLIWGPPETYPGSTDAKRYKDVNTGADRSALIFDGRMTLQTCADGGYSQVWIYKLAPA</sequence>
<evidence type="ECO:0000313" key="3">
    <source>
        <dbReference type="Proteomes" id="UP000480303"/>
    </source>
</evidence>
<evidence type="ECO:0000256" key="1">
    <source>
        <dbReference type="SAM" id="MobiDB-lite"/>
    </source>
</evidence>
<name>A0A6A0BES6_9LACT</name>
<dbReference type="AlphaFoldDB" id="A0A6A0BES6"/>
<protein>
    <submittedName>
        <fullName evidence="2">Uncharacterized protein</fullName>
    </submittedName>
</protein>
<organism evidence="2 3">
    <name type="scientific">Pseudolactococcus hodotermopsidis</name>
    <dbReference type="NCBI Taxonomy" id="2709157"/>
    <lineage>
        <taxon>Bacteria</taxon>
        <taxon>Bacillati</taxon>
        <taxon>Bacillota</taxon>
        <taxon>Bacilli</taxon>
        <taxon>Lactobacillales</taxon>
        <taxon>Streptococcaceae</taxon>
        <taxon>Pseudolactococcus</taxon>
    </lineage>
</organism>
<feature type="compositionally biased region" description="Low complexity" evidence="1">
    <location>
        <begin position="215"/>
        <end position="231"/>
    </location>
</feature>
<proteinExistence type="predicted"/>
<gene>
    <name evidence="2" type="ORF">Hs30E_13890</name>
</gene>
<feature type="region of interest" description="Disordered" evidence="1">
    <location>
        <begin position="125"/>
        <end position="151"/>
    </location>
</feature>
<comment type="caution">
    <text evidence="2">The sequence shown here is derived from an EMBL/GenBank/DDBJ whole genome shotgun (WGS) entry which is preliminary data.</text>
</comment>
<dbReference type="EMBL" id="BLLI01000041">
    <property type="protein sequence ID" value="GFH42838.1"/>
    <property type="molecule type" value="Genomic_DNA"/>
</dbReference>
<feature type="compositionally biased region" description="Polar residues" evidence="1">
    <location>
        <begin position="125"/>
        <end position="142"/>
    </location>
</feature>
<feature type="compositionally biased region" description="Low complexity" evidence="1">
    <location>
        <begin position="168"/>
        <end position="200"/>
    </location>
</feature>
<reference evidence="2 3" key="1">
    <citation type="submission" date="2020-02" db="EMBL/GenBank/DDBJ databases">
        <title>Draft genome sequence of Lactococcus sp. Hs30E4-3.</title>
        <authorList>
            <person name="Noda S."/>
            <person name="Yuki M."/>
            <person name="Ohkuma M."/>
        </authorList>
    </citation>
    <scope>NUCLEOTIDE SEQUENCE [LARGE SCALE GENOMIC DNA]</scope>
    <source>
        <strain evidence="2 3">Hs30E4-3</strain>
    </source>
</reference>
<feature type="region of interest" description="Disordered" evidence="1">
    <location>
        <begin position="165"/>
        <end position="231"/>
    </location>
</feature>
<keyword evidence="3" id="KW-1185">Reference proteome</keyword>
<dbReference type="RefSeq" id="WP_172209191.1">
    <property type="nucleotide sequence ID" value="NZ_BLLI01000041.1"/>
</dbReference>
<evidence type="ECO:0000313" key="2">
    <source>
        <dbReference type="EMBL" id="GFH42838.1"/>
    </source>
</evidence>